<dbReference type="Proteomes" id="UP001528040">
    <property type="component" value="Unassembled WGS sequence"/>
</dbReference>
<evidence type="ECO:0000256" key="2">
    <source>
        <dbReference type="ARBA" id="ARBA00022679"/>
    </source>
</evidence>
<evidence type="ECO:0000313" key="5">
    <source>
        <dbReference type="EMBL" id="MDA5094231.1"/>
    </source>
</evidence>
<proteinExistence type="inferred from homology"/>
<keyword evidence="2" id="KW-0808">Transferase</keyword>
<dbReference type="SUPFAM" id="SSF53659">
    <property type="entry name" value="Isocitrate/Isopropylmalate dehydrogenase-like"/>
    <property type="match status" value="1"/>
</dbReference>
<reference evidence="5 6" key="1">
    <citation type="submission" date="2023-01" db="EMBL/GenBank/DDBJ databases">
        <authorList>
            <person name="Yoon J.-W."/>
        </authorList>
    </citation>
    <scope>NUCLEOTIDE SEQUENCE [LARGE SCALE GENOMIC DNA]</scope>
    <source>
        <strain evidence="5 6">KMU-50</strain>
    </source>
</reference>
<dbReference type="PANTHER" id="PTHR43356">
    <property type="entry name" value="PHOSPHATE ACETYLTRANSFERASE"/>
    <property type="match status" value="1"/>
</dbReference>
<dbReference type="InterPro" id="IPR050500">
    <property type="entry name" value="Phos_Acetyltrans/Butyryltrans"/>
</dbReference>
<feature type="domain" description="Phosphate acetyl/butaryl transferase" evidence="4">
    <location>
        <begin position="53"/>
        <end position="280"/>
    </location>
</feature>
<evidence type="ECO:0000256" key="1">
    <source>
        <dbReference type="ARBA" id="ARBA00005656"/>
    </source>
</evidence>
<keyword evidence="6" id="KW-1185">Reference proteome</keyword>
<evidence type="ECO:0000313" key="6">
    <source>
        <dbReference type="Proteomes" id="UP001528040"/>
    </source>
</evidence>
<accession>A0ABT4W145</accession>
<comment type="similarity">
    <text evidence="1">Belongs to the phosphate acetyltransferase and butyryltransferase family.</text>
</comment>
<protein>
    <submittedName>
        <fullName evidence="5">Phosphate acyltransferase</fullName>
    </submittedName>
</protein>
<dbReference type="PANTHER" id="PTHR43356:SF3">
    <property type="entry name" value="PHOSPHATE ACETYLTRANSFERASE"/>
    <property type="match status" value="1"/>
</dbReference>
<dbReference type="RefSeq" id="WP_271053939.1">
    <property type="nucleotide sequence ID" value="NZ_JAQIIO010000004.1"/>
</dbReference>
<gene>
    <name evidence="5" type="ORF">O2N63_09035</name>
</gene>
<dbReference type="GO" id="GO:0016746">
    <property type="term" value="F:acyltransferase activity"/>
    <property type="evidence" value="ECO:0007669"/>
    <property type="project" value="UniProtKB-KW"/>
</dbReference>
<dbReference type="InterPro" id="IPR002505">
    <property type="entry name" value="PTA_PTB"/>
</dbReference>
<organism evidence="5 6">
    <name type="scientific">Aliiroseovarius salicola</name>
    <dbReference type="NCBI Taxonomy" id="3009082"/>
    <lineage>
        <taxon>Bacteria</taxon>
        <taxon>Pseudomonadati</taxon>
        <taxon>Pseudomonadota</taxon>
        <taxon>Alphaproteobacteria</taxon>
        <taxon>Rhodobacterales</taxon>
        <taxon>Paracoccaceae</taxon>
        <taxon>Aliiroseovarius</taxon>
    </lineage>
</organism>
<dbReference type="PIRSF" id="PIRSF000428">
    <property type="entry name" value="P_Ac_trans"/>
    <property type="match status" value="1"/>
</dbReference>
<evidence type="ECO:0000256" key="3">
    <source>
        <dbReference type="ARBA" id="ARBA00023315"/>
    </source>
</evidence>
<sequence length="290" mass="30180">MNTLEKAKERASSRPLRVVFPESEDPRVAQAMEQLAASGMADPLQVGPATQAQFDALISHRPMRSSIAERMLERPLIRAAAMLANNEADVMVAGAASPTRRVIEAAALTLGYSPGVQTASSFFLMEFPDGREMILADCAVIQDPTGEELADIARSSANSARKLLGRADVALLSYATGHSGIGASVEKVRFAATATGYLGPIQADSALNSAIAAQKGASGAGVANTLIFPDLNSGNIAYKLLKELAGAKAYGPILQGFRKPVCDLSRGATVDEIVASSILSVALAQPAIEG</sequence>
<evidence type="ECO:0000259" key="4">
    <source>
        <dbReference type="Pfam" id="PF01515"/>
    </source>
</evidence>
<name>A0ABT4W145_9RHOB</name>
<keyword evidence="3 5" id="KW-0012">Acyltransferase</keyword>
<dbReference type="InterPro" id="IPR012147">
    <property type="entry name" value="P_Ac_Bu_trans"/>
</dbReference>
<comment type="caution">
    <text evidence="5">The sequence shown here is derived from an EMBL/GenBank/DDBJ whole genome shotgun (WGS) entry which is preliminary data.</text>
</comment>
<dbReference type="Pfam" id="PF01515">
    <property type="entry name" value="PTA_PTB"/>
    <property type="match status" value="2"/>
</dbReference>
<dbReference type="Gene3D" id="3.40.718.10">
    <property type="entry name" value="Isopropylmalate Dehydrogenase"/>
    <property type="match status" value="1"/>
</dbReference>
<dbReference type="EMBL" id="JAQIIO010000004">
    <property type="protein sequence ID" value="MDA5094231.1"/>
    <property type="molecule type" value="Genomic_DNA"/>
</dbReference>
<feature type="domain" description="Phosphate acetyl/butaryl transferase" evidence="4">
    <location>
        <begin position="4"/>
        <end position="49"/>
    </location>
</feature>